<evidence type="ECO:0000313" key="2">
    <source>
        <dbReference type="EMBL" id="GGK94133.1"/>
    </source>
</evidence>
<protein>
    <submittedName>
        <fullName evidence="2">Uncharacterized protein</fullName>
    </submittedName>
</protein>
<reference evidence="2" key="2">
    <citation type="submission" date="2022-09" db="EMBL/GenBank/DDBJ databases">
        <authorList>
            <person name="Sun Q."/>
            <person name="Ohkuma M."/>
        </authorList>
    </citation>
    <scope>NUCLEOTIDE SEQUENCE</scope>
    <source>
        <strain evidence="2">JCM 3093</strain>
    </source>
</reference>
<dbReference type="Proteomes" id="UP000627984">
    <property type="component" value="Unassembled WGS sequence"/>
</dbReference>
<evidence type="ECO:0000313" key="3">
    <source>
        <dbReference type="Proteomes" id="UP000627984"/>
    </source>
</evidence>
<evidence type="ECO:0000256" key="1">
    <source>
        <dbReference type="SAM" id="MobiDB-lite"/>
    </source>
</evidence>
<gene>
    <name evidence="2" type="ORF">GCM10010126_61870</name>
</gene>
<dbReference type="EMBL" id="BMQD01000029">
    <property type="protein sequence ID" value="GGK94133.1"/>
    <property type="molecule type" value="Genomic_DNA"/>
</dbReference>
<proteinExistence type="predicted"/>
<feature type="region of interest" description="Disordered" evidence="1">
    <location>
        <begin position="1"/>
        <end position="27"/>
    </location>
</feature>
<comment type="caution">
    <text evidence="2">The sequence shown here is derived from an EMBL/GenBank/DDBJ whole genome shotgun (WGS) entry which is preliminary data.</text>
</comment>
<sequence>MGEGEGRTRRATPMQRRSRVAGGRPNRHNVRLTDAEQEEFTAAAKAAGVTVPYLMVEHTRAGLRGRGRMSVADMLRLATELDAVWRQMHRDGVGLDQIAAGAKAGVVQGQDAVLAMRDRMARSLDRVDRVLDFLDPEGRTAR</sequence>
<reference evidence="2" key="1">
    <citation type="journal article" date="2014" name="Int. J. Syst. Evol. Microbiol.">
        <title>Complete genome sequence of Corynebacterium casei LMG S-19264T (=DSM 44701T), isolated from a smear-ripened cheese.</title>
        <authorList>
            <consortium name="US DOE Joint Genome Institute (JGI-PGF)"/>
            <person name="Walter F."/>
            <person name="Albersmeier A."/>
            <person name="Kalinowski J."/>
            <person name="Ruckert C."/>
        </authorList>
    </citation>
    <scope>NUCLEOTIDE SEQUENCE</scope>
    <source>
        <strain evidence="2">JCM 3093</strain>
    </source>
</reference>
<accession>A0AA37F7M7</accession>
<dbReference type="RefSeq" id="WP_191897949.1">
    <property type="nucleotide sequence ID" value="NZ_BMQD01000029.1"/>
</dbReference>
<dbReference type="AlphaFoldDB" id="A0AA37F7M7"/>
<name>A0AA37F7M7_9ACTN</name>
<organism evidence="2 3">
    <name type="scientific">Planomonospora parontospora</name>
    <dbReference type="NCBI Taxonomy" id="58119"/>
    <lineage>
        <taxon>Bacteria</taxon>
        <taxon>Bacillati</taxon>
        <taxon>Actinomycetota</taxon>
        <taxon>Actinomycetes</taxon>
        <taxon>Streptosporangiales</taxon>
        <taxon>Streptosporangiaceae</taxon>
        <taxon>Planomonospora</taxon>
    </lineage>
</organism>